<proteinExistence type="predicted"/>
<accession>A0ABR4JAY0</accession>
<dbReference type="GeneID" id="98157348"/>
<organism evidence="2 3">
    <name type="scientific">Aspergillus pseudodeflectus</name>
    <dbReference type="NCBI Taxonomy" id="176178"/>
    <lineage>
        <taxon>Eukaryota</taxon>
        <taxon>Fungi</taxon>
        <taxon>Dikarya</taxon>
        <taxon>Ascomycota</taxon>
        <taxon>Pezizomycotina</taxon>
        <taxon>Eurotiomycetes</taxon>
        <taxon>Eurotiomycetidae</taxon>
        <taxon>Eurotiales</taxon>
        <taxon>Aspergillaceae</taxon>
        <taxon>Aspergillus</taxon>
        <taxon>Aspergillus subgen. Nidulantes</taxon>
    </lineage>
</organism>
<evidence type="ECO:0000313" key="2">
    <source>
        <dbReference type="EMBL" id="KAL2837201.1"/>
    </source>
</evidence>
<keyword evidence="3" id="KW-1185">Reference proteome</keyword>
<gene>
    <name evidence="2" type="ORF">BJX68DRAFT_249965</name>
</gene>
<dbReference type="Proteomes" id="UP001610444">
    <property type="component" value="Unassembled WGS sequence"/>
</dbReference>
<keyword evidence="1" id="KW-0472">Membrane</keyword>
<keyword evidence="1" id="KW-1133">Transmembrane helix</keyword>
<name>A0ABR4JAY0_9EURO</name>
<reference evidence="2 3" key="1">
    <citation type="submission" date="2024-07" db="EMBL/GenBank/DDBJ databases">
        <title>Section-level genome sequencing and comparative genomics of Aspergillus sections Usti and Cavernicolus.</title>
        <authorList>
            <consortium name="Lawrence Berkeley National Laboratory"/>
            <person name="Nybo J.L."/>
            <person name="Vesth T.C."/>
            <person name="Theobald S."/>
            <person name="Frisvad J.C."/>
            <person name="Larsen T.O."/>
            <person name="Kjaerboelling I."/>
            <person name="Rothschild-Mancinelli K."/>
            <person name="Lyhne E.K."/>
            <person name="Kogle M.E."/>
            <person name="Barry K."/>
            <person name="Clum A."/>
            <person name="Na H."/>
            <person name="Ledsgaard L."/>
            <person name="Lin J."/>
            <person name="Lipzen A."/>
            <person name="Kuo A."/>
            <person name="Riley R."/>
            <person name="Mondo S."/>
            <person name="LaButti K."/>
            <person name="Haridas S."/>
            <person name="Pangalinan J."/>
            <person name="Salamov A.A."/>
            <person name="Simmons B.A."/>
            <person name="Magnuson J.K."/>
            <person name="Chen J."/>
            <person name="Drula E."/>
            <person name="Henrissat B."/>
            <person name="Wiebenga A."/>
            <person name="Lubbers R.J."/>
            <person name="Gomes A.C."/>
            <person name="Macurrencykelacurrency M.R."/>
            <person name="Stajich J."/>
            <person name="Grigoriev I.V."/>
            <person name="Mortensen U.H."/>
            <person name="De vries R.P."/>
            <person name="Baker S.E."/>
            <person name="Andersen M.R."/>
        </authorList>
    </citation>
    <scope>NUCLEOTIDE SEQUENCE [LARGE SCALE GENOMIC DNA]</scope>
    <source>
        <strain evidence="2 3">CBS 756.74</strain>
    </source>
</reference>
<dbReference type="EMBL" id="JBFXLR010000101">
    <property type="protein sequence ID" value="KAL2837201.1"/>
    <property type="molecule type" value="Genomic_DNA"/>
</dbReference>
<protein>
    <submittedName>
        <fullName evidence="2">Uncharacterized protein</fullName>
    </submittedName>
</protein>
<sequence length="60" mass="7007">MKKVRRLGCSFLNSQGATQASYDPYSLYPRALLPYFPTFQVLYTGGTHWIAWYIGMVFFF</sequence>
<keyword evidence="1" id="KW-0812">Transmembrane</keyword>
<evidence type="ECO:0000256" key="1">
    <source>
        <dbReference type="SAM" id="Phobius"/>
    </source>
</evidence>
<feature type="transmembrane region" description="Helical" evidence="1">
    <location>
        <begin position="40"/>
        <end position="59"/>
    </location>
</feature>
<comment type="caution">
    <text evidence="2">The sequence shown here is derived from an EMBL/GenBank/DDBJ whole genome shotgun (WGS) entry which is preliminary data.</text>
</comment>
<evidence type="ECO:0000313" key="3">
    <source>
        <dbReference type="Proteomes" id="UP001610444"/>
    </source>
</evidence>
<dbReference type="RefSeq" id="XP_070892431.1">
    <property type="nucleotide sequence ID" value="XM_071042184.1"/>
</dbReference>